<dbReference type="InParanoid" id="A7T815"/>
<organism evidence="1 2">
    <name type="scientific">Nematostella vectensis</name>
    <name type="common">Starlet sea anemone</name>
    <dbReference type="NCBI Taxonomy" id="45351"/>
    <lineage>
        <taxon>Eukaryota</taxon>
        <taxon>Metazoa</taxon>
        <taxon>Cnidaria</taxon>
        <taxon>Anthozoa</taxon>
        <taxon>Hexacorallia</taxon>
        <taxon>Actiniaria</taxon>
        <taxon>Edwardsiidae</taxon>
        <taxon>Nematostella</taxon>
    </lineage>
</organism>
<dbReference type="eggNOG" id="ENOG502SW05">
    <property type="taxonomic scope" value="Eukaryota"/>
</dbReference>
<dbReference type="PhylomeDB" id="A7T815"/>
<protein>
    <submittedName>
        <fullName evidence="1">Uncharacterized protein</fullName>
    </submittedName>
</protein>
<dbReference type="Proteomes" id="UP000001593">
    <property type="component" value="Unassembled WGS sequence"/>
</dbReference>
<dbReference type="OMA" id="FTHRTRE"/>
<sequence>MHKQLRYKKFGEGPFREPQEVWKQRHKKLNPTLRVDTSYTSAEQARFVPFTHRTREYEPLLHSTSAFGSLPYGTKYFRESDPGRHITSKRFETVTSPIPIFEQYGKTY</sequence>
<dbReference type="AlphaFoldDB" id="A7T815"/>
<proteinExistence type="predicted"/>
<dbReference type="STRING" id="45351.A7T815"/>
<accession>A7T815</accession>
<name>A7T815_NEMVE</name>
<gene>
    <name evidence="1" type="ORF">NEMVEDRAFT_v1g223606</name>
</gene>
<keyword evidence="2" id="KW-1185">Reference proteome</keyword>
<evidence type="ECO:0000313" key="1">
    <source>
        <dbReference type="EMBL" id="EDO27881.1"/>
    </source>
</evidence>
<dbReference type="EMBL" id="DS472425">
    <property type="protein sequence ID" value="EDO27881.1"/>
    <property type="molecule type" value="Genomic_DNA"/>
</dbReference>
<evidence type="ECO:0000313" key="2">
    <source>
        <dbReference type="Proteomes" id="UP000001593"/>
    </source>
</evidence>
<reference evidence="1 2" key="1">
    <citation type="journal article" date="2007" name="Science">
        <title>Sea anemone genome reveals ancestral eumetazoan gene repertoire and genomic organization.</title>
        <authorList>
            <person name="Putnam N.H."/>
            <person name="Srivastava M."/>
            <person name="Hellsten U."/>
            <person name="Dirks B."/>
            <person name="Chapman J."/>
            <person name="Salamov A."/>
            <person name="Terry A."/>
            <person name="Shapiro H."/>
            <person name="Lindquist E."/>
            <person name="Kapitonov V.V."/>
            <person name="Jurka J."/>
            <person name="Genikhovich G."/>
            <person name="Grigoriev I.V."/>
            <person name="Lucas S.M."/>
            <person name="Steele R.E."/>
            <person name="Finnerty J.R."/>
            <person name="Technau U."/>
            <person name="Martindale M.Q."/>
            <person name="Rokhsar D.S."/>
        </authorList>
    </citation>
    <scope>NUCLEOTIDE SEQUENCE [LARGE SCALE GENOMIC DNA]</scope>
    <source>
        <strain evidence="2">CH2 X CH6</strain>
    </source>
</reference>
<dbReference type="HOGENOM" id="CLU_2200047_0_0_1"/>